<feature type="region of interest" description="Disordered" evidence="7">
    <location>
        <begin position="1"/>
        <end position="33"/>
    </location>
</feature>
<evidence type="ECO:0000256" key="5">
    <source>
        <dbReference type="ARBA" id="ARBA00023274"/>
    </source>
</evidence>
<keyword evidence="5 6" id="KW-0687">Ribonucleoprotein</keyword>
<evidence type="ECO:0000256" key="1">
    <source>
        <dbReference type="ARBA" id="ARBA00005636"/>
    </source>
</evidence>
<evidence type="ECO:0000259" key="8">
    <source>
        <dbReference type="SMART" id="SM01382"/>
    </source>
</evidence>
<dbReference type="NCBIfam" id="TIGR01171">
    <property type="entry name" value="rplB_bact"/>
    <property type="match status" value="1"/>
</dbReference>
<dbReference type="GO" id="GO:0005762">
    <property type="term" value="C:mitochondrial large ribosomal subunit"/>
    <property type="evidence" value="ECO:0007669"/>
    <property type="project" value="TreeGrafter"/>
</dbReference>
<proteinExistence type="inferred from homology"/>
<comment type="similarity">
    <text evidence="1 6">Belongs to the universal ribosomal protein uL2 family.</text>
</comment>
<comment type="subunit">
    <text evidence="2 6">Part of the 50S ribosomal subunit.</text>
</comment>
<dbReference type="InterPro" id="IPR022669">
    <property type="entry name" value="Ribosomal_uL2_C"/>
</dbReference>
<protein>
    <recommendedName>
        <fullName evidence="6">Large ribosomal subunit protein uL2c</fullName>
    </recommendedName>
</protein>
<dbReference type="AlphaFoldDB" id="A0A1X9ZI41"/>
<dbReference type="SUPFAM" id="SSF50104">
    <property type="entry name" value="Translation proteins SH3-like domain"/>
    <property type="match status" value="1"/>
</dbReference>
<feature type="domain" description="Large ribosomal subunit protein uL2 RNA-binding" evidence="9">
    <location>
        <begin position="18"/>
        <end position="94"/>
    </location>
</feature>
<comment type="subcellular location">
    <subcellularLocation>
        <location evidence="6">Plastid</location>
        <location evidence="6">Chloroplast</location>
    </subcellularLocation>
</comment>
<dbReference type="GO" id="GO:0019843">
    <property type="term" value="F:rRNA binding"/>
    <property type="evidence" value="ECO:0007669"/>
    <property type="project" value="UniProtKB-UniRule"/>
</dbReference>
<evidence type="ECO:0000256" key="6">
    <source>
        <dbReference type="HAMAP-Rule" id="MF_01320"/>
    </source>
</evidence>
<accession>A0A1X9ZI41</accession>
<feature type="region of interest" description="Disordered" evidence="7">
    <location>
        <begin position="201"/>
        <end position="222"/>
    </location>
</feature>
<dbReference type="PROSITE" id="PS00467">
    <property type="entry name" value="RIBOSOMAL_L2"/>
    <property type="match status" value="1"/>
</dbReference>
<dbReference type="Gene3D" id="2.40.50.140">
    <property type="entry name" value="Nucleic acid-binding proteins"/>
    <property type="match status" value="1"/>
</dbReference>
<dbReference type="InterPro" id="IPR008991">
    <property type="entry name" value="Translation_prot_SH3-like_sf"/>
</dbReference>
<dbReference type="InterPro" id="IPR022666">
    <property type="entry name" value="Ribosomal_uL2_RNA-bd_dom"/>
</dbReference>
<keyword evidence="10" id="KW-0150">Chloroplast</keyword>
<dbReference type="Pfam" id="PF00181">
    <property type="entry name" value="Ribosomal_L2_N"/>
    <property type="match status" value="1"/>
</dbReference>
<evidence type="ECO:0000313" key="10">
    <source>
        <dbReference type="EMBL" id="ARS45048.1"/>
    </source>
</evidence>
<name>A0A1X9ZI41_9CHLO</name>
<dbReference type="EMBL" id="KY766994">
    <property type="protein sequence ID" value="ARS45048.1"/>
    <property type="molecule type" value="Genomic_DNA"/>
</dbReference>
<dbReference type="InterPro" id="IPR005880">
    <property type="entry name" value="Ribosomal_uL2_bac/org-type"/>
</dbReference>
<dbReference type="InterPro" id="IPR022671">
    <property type="entry name" value="Ribosomal_uL2_CS"/>
</dbReference>
<evidence type="ECO:0000256" key="4">
    <source>
        <dbReference type="ARBA" id="ARBA00022980"/>
    </source>
</evidence>
<feature type="compositionally biased region" description="Basic residues" evidence="7">
    <location>
        <begin position="1"/>
        <end position="20"/>
    </location>
</feature>
<evidence type="ECO:0000256" key="3">
    <source>
        <dbReference type="ARBA" id="ARBA00022640"/>
    </source>
</evidence>
<feature type="domain" description="Large ribosomal subunit protein uL2 C-terminal" evidence="8">
    <location>
        <begin position="100"/>
        <end position="229"/>
    </location>
</feature>
<reference evidence="10" key="1">
    <citation type="submission" date="2017-03" db="EMBL/GenBank/DDBJ databases">
        <title>Phylogenetic position of the coral symbiont Ostreobium (Ulvophyceae) inferred from chloroplast genome data.</title>
        <authorList>
            <person name="Verbruggen H."/>
            <person name="Marcelino V.R."/>
            <person name="Guiry M.D."/>
            <person name="Cremen M.C."/>
            <person name="Jackson C.J."/>
        </authorList>
    </citation>
    <scope>NUCLEOTIDE SEQUENCE</scope>
    <source>
        <strain evidence="10">SN155</strain>
    </source>
</reference>
<geneLocation type="chloroplast" evidence="10"/>
<dbReference type="Gene3D" id="2.30.30.30">
    <property type="match status" value="1"/>
</dbReference>
<dbReference type="GO" id="GO:0009507">
    <property type="term" value="C:chloroplast"/>
    <property type="evidence" value="ECO:0007669"/>
    <property type="project" value="UniProtKB-SubCell"/>
</dbReference>
<dbReference type="HAMAP" id="MF_01320_B">
    <property type="entry name" value="Ribosomal_uL2_B"/>
    <property type="match status" value="1"/>
</dbReference>
<dbReference type="GO" id="GO:0032543">
    <property type="term" value="P:mitochondrial translation"/>
    <property type="evidence" value="ECO:0007669"/>
    <property type="project" value="TreeGrafter"/>
</dbReference>
<keyword evidence="3 10" id="KW-0934">Plastid</keyword>
<evidence type="ECO:0000256" key="2">
    <source>
        <dbReference type="ARBA" id="ARBA00011838"/>
    </source>
</evidence>
<dbReference type="FunFam" id="2.30.30.30:FF:000001">
    <property type="entry name" value="50S ribosomal protein L2"/>
    <property type="match status" value="1"/>
</dbReference>
<dbReference type="InterPro" id="IPR014726">
    <property type="entry name" value="Ribosomal_uL2_dom3"/>
</dbReference>
<dbReference type="GO" id="GO:0003735">
    <property type="term" value="F:structural constituent of ribosome"/>
    <property type="evidence" value="ECO:0007669"/>
    <property type="project" value="InterPro"/>
</dbReference>
<dbReference type="SMART" id="SM01382">
    <property type="entry name" value="Ribosomal_L2_C"/>
    <property type="match status" value="1"/>
</dbReference>
<dbReference type="PANTHER" id="PTHR13691:SF5">
    <property type="entry name" value="LARGE RIBOSOMAL SUBUNIT PROTEIN UL2M"/>
    <property type="match status" value="1"/>
</dbReference>
<dbReference type="SUPFAM" id="SSF50249">
    <property type="entry name" value="Nucleic acid-binding proteins"/>
    <property type="match status" value="1"/>
</dbReference>
<dbReference type="FunFam" id="4.10.950.10:FF:000001">
    <property type="entry name" value="50S ribosomal protein L2"/>
    <property type="match status" value="1"/>
</dbReference>
<gene>
    <name evidence="6 10" type="primary">rpl2</name>
</gene>
<evidence type="ECO:0000256" key="7">
    <source>
        <dbReference type="SAM" id="MobiDB-lite"/>
    </source>
</evidence>
<sequence length="251" mass="27874">MARKLQKSLVSKSKRKKGRNNRGVITSRHRGGGHKRLYRKIDFKRTKITASALVKEISYDPNRTAAIALLNYSDGEKKYILHPLELKIGDRVSSSPEASIQTGNTLPLKNIPLGTQVHNIELTPGKGGQLARSAGTSAQIIAKEDNFVTLRLPSNEIRLISKNCWATIGQISNINHNNIVYRKAGRKRWLGRRPSVRGVAMNAVDHPHGGGEGRAPVGRSHPVTPWGKAALGHRTRKINKYSNSLILRRRK</sequence>
<organism evidence="10">
    <name type="scientific">Ostreobium sp. HV05007bc</name>
    <dbReference type="NCBI Taxonomy" id="1940403"/>
    <lineage>
        <taxon>Eukaryota</taxon>
        <taxon>Viridiplantae</taxon>
        <taxon>Chlorophyta</taxon>
        <taxon>core chlorophytes</taxon>
        <taxon>Ulvophyceae</taxon>
        <taxon>TCBD clade</taxon>
        <taxon>Bryopsidales</taxon>
        <taxon>Ostreobineae</taxon>
        <taxon>Ostreobiaceae</taxon>
        <taxon>Ostreobium</taxon>
    </lineage>
</organism>
<dbReference type="InterPro" id="IPR014722">
    <property type="entry name" value="Rib_uL2_dom2"/>
</dbReference>
<dbReference type="InterPro" id="IPR012340">
    <property type="entry name" value="NA-bd_OB-fold"/>
</dbReference>
<dbReference type="Pfam" id="PF03947">
    <property type="entry name" value="Ribosomal_L2_C"/>
    <property type="match status" value="1"/>
</dbReference>
<dbReference type="PANTHER" id="PTHR13691">
    <property type="entry name" value="RIBOSOMAL PROTEIN L2"/>
    <property type="match status" value="1"/>
</dbReference>
<dbReference type="Gene3D" id="4.10.950.10">
    <property type="entry name" value="Ribosomal protein L2, domain 3"/>
    <property type="match status" value="1"/>
</dbReference>
<dbReference type="InterPro" id="IPR002171">
    <property type="entry name" value="Ribosomal_uL2"/>
</dbReference>
<dbReference type="GO" id="GO:0016740">
    <property type="term" value="F:transferase activity"/>
    <property type="evidence" value="ECO:0007669"/>
    <property type="project" value="InterPro"/>
</dbReference>
<dbReference type="PIRSF" id="PIRSF002158">
    <property type="entry name" value="Ribosomal_L2"/>
    <property type="match status" value="1"/>
</dbReference>
<keyword evidence="4 6" id="KW-0689">Ribosomal protein</keyword>
<dbReference type="SMART" id="SM01383">
    <property type="entry name" value="Ribosomal_L2"/>
    <property type="match status" value="1"/>
</dbReference>
<evidence type="ECO:0000259" key="9">
    <source>
        <dbReference type="SMART" id="SM01383"/>
    </source>
</evidence>